<dbReference type="eggNOG" id="KOG1623">
    <property type="taxonomic scope" value="Eukaryota"/>
</dbReference>
<keyword evidence="3" id="KW-0813">Transport</keyword>
<evidence type="ECO:0000256" key="6">
    <source>
        <dbReference type="ARBA" id="ARBA00022692"/>
    </source>
</evidence>
<dbReference type="GO" id="GO:0005886">
    <property type="term" value="C:plasma membrane"/>
    <property type="evidence" value="ECO:0007669"/>
    <property type="project" value="UniProtKB-SubCell"/>
</dbReference>
<feature type="transmembrane region" description="Helical" evidence="11">
    <location>
        <begin position="122"/>
        <end position="140"/>
    </location>
</feature>
<keyword evidence="7" id="KW-0677">Repeat</keyword>
<evidence type="ECO:0000256" key="10">
    <source>
        <dbReference type="ARBA" id="ARBA00037238"/>
    </source>
</evidence>
<evidence type="ECO:0000256" key="7">
    <source>
        <dbReference type="ARBA" id="ARBA00022737"/>
    </source>
</evidence>
<feature type="transmembrane region" description="Helical" evidence="11">
    <location>
        <begin position="97"/>
        <end position="116"/>
    </location>
</feature>
<organism evidence="12 13">
    <name type="scientific">Capsella rubella</name>
    <dbReference type="NCBI Taxonomy" id="81985"/>
    <lineage>
        <taxon>Eukaryota</taxon>
        <taxon>Viridiplantae</taxon>
        <taxon>Streptophyta</taxon>
        <taxon>Embryophyta</taxon>
        <taxon>Tracheophyta</taxon>
        <taxon>Spermatophyta</taxon>
        <taxon>Magnoliopsida</taxon>
        <taxon>eudicotyledons</taxon>
        <taxon>Gunneridae</taxon>
        <taxon>Pentapetalae</taxon>
        <taxon>rosids</taxon>
        <taxon>malvids</taxon>
        <taxon>Brassicales</taxon>
        <taxon>Brassicaceae</taxon>
        <taxon>Camelineae</taxon>
        <taxon>Capsella</taxon>
    </lineage>
</organism>
<keyword evidence="4" id="KW-1003">Cell membrane</keyword>
<dbReference type="PANTHER" id="PTHR10791">
    <property type="entry name" value="RAG1-ACTIVATING PROTEIN 1"/>
    <property type="match status" value="1"/>
</dbReference>
<dbReference type="InterPro" id="IPR047664">
    <property type="entry name" value="SWEET"/>
</dbReference>
<dbReference type="EMBL" id="KB870807">
    <property type="protein sequence ID" value="EOA32808.1"/>
    <property type="molecule type" value="Genomic_DNA"/>
</dbReference>
<dbReference type="PANTHER" id="PTHR10791:SF30">
    <property type="entry name" value="SUGAR TRANSPORTER SWEET1"/>
    <property type="match status" value="1"/>
</dbReference>
<keyword evidence="5" id="KW-0762">Sugar transport</keyword>
<evidence type="ECO:0000256" key="4">
    <source>
        <dbReference type="ARBA" id="ARBA00022475"/>
    </source>
</evidence>
<proteinExistence type="inferred from homology"/>
<evidence type="ECO:0000313" key="13">
    <source>
        <dbReference type="Proteomes" id="UP000029121"/>
    </source>
</evidence>
<dbReference type="AlphaFoldDB" id="R0I8G4"/>
<evidence type="ECO:0000256" key="1">
    <source>
        <dbReference type="ARBA" id="ARBA00004651"/>
    </source>
</evidence>
<evidence type="ECO:0000256" key="9">
    <source>
        <dbReference type="ARBA" id="ARBA00023136"/>
    </source>
</evidence>
<evidence type="ECO:0000256" key="8">
    <source>
        <dbReference type="ARBA" id="ARBA00022989"/>
    </source>
</evidence>
<evidence type="ECO:0008006" key="14">
    <source>
        <dbReference type="Google" id="ProtNLM"/>
    </source>
</evidence>
<dbReference type="Gene3D" id="1.20.1280.290">
    <property type="match status" value="2"/>
</dbReference>
<evidence type="ECO:0000256" key="5">
    <source>
        <dbReference type="ARBA" id="ARBA00022597"/>
    </source>
</evidence>
<keyword evidence="8 11" id="KW-1133">Transmembrane helix</keyword>
<evidence type="ECO:0000256" key="11">
    <source>
        <dbReference type="SAM" id="Phobius"/>
    </source>
</evidence>
<dbReference type="GO" id="GO:0051119">
    <property type="term" value="F:sugar transmembrane transporter activity"/>
    <property type="evidence" value="ECO:0007669"/>
    <property type="project" value="InterPro"/>
</dbReference>
<dbReference type="Pfam" id="PF03083">
    <property type="entry name" value="MtN3_slv"/>
    <property type="match status" value="2"/>
</dbReference>
<evidence type="ECO:0000256" key="2">
    <source>
        <dbReference type="ARBA" id="ARBA00007809"/>
    </source>
</evidence>
<keyword evidence="13" id="KW-1185">Reference proteome</keyword>
<keyword evidence="9 11" id="KW-0472">Membrane</keyword>
<comment type="similarity">
    <text evidence="2">Belongs to the SWEET sugar transporter family.</text>
</comment>
<protein>
    <recommendedName>
        <fullName evidence="14">Bidirectional sugar transporter SWEET</fullName>
    </recommendedName>
</protein>
<feature type="transmembrane region" description="Helical" evidence="11">
    <location>
        <begin position="152"/>
        <end position="172"/>
    </location>
</feature>
<dbReference type="Proteomes" id="UP000029121">
    <property type="component" value="Unassembled WGS sequence"/>
</dbReference>
<name>R0I8G4_9BRAS</name>
<evidence type="ECO:0000313" key="12">
    <source>
        <dbReference type="EMBL" id="EOA32808.1"/>
    </source>
</evidence>
<comment type="subcellular location">
    <subcellularLocation>
        <location evidence="1">Cell membrane</location>
        <topology evidence="1">Multi-pass membrane protein</topology>
    </subcellularLocation>
</comment>
<sequence>MIIIAKDIRIIIGVIGKMICISLLRANKKLSVGEYQHDRQIVIMTKCSLWILYGIPFVYKDGILVTTSNGLGFIIEAIYLVIVWINCDNKKMVFGSLLWASGFVSTFYVITLMIFARSPYKHILVGVVCDVFNICVYLNISLNKMSETKNYTYMPFWLSVVSFINAGSWTAYSLIYKIDIFVLINSGVETLFCAFQLVVHACSCIRQLCVSV</sequence>
<feature type="transmembrane region" description="Helical" evidence="11">
    <location>
        <begin position="41"/>
        <end position="59"/>
    </location>
</feature>
<gene>
    <name evidence="12" type="ORF">CARUB_v10016119mg</name>
</gene>
<feature type="transmembrane region" description="Helical" evidence="11">
    <location>
        <begin position="178"/>
        <end position="199"/>
    </location>
</feature>
<dbReference type="InterPro" id="IPR004316">
    <property type="entry name" value="SWEET_rpt"/>
</dbReference>
<comment type="function">
    <text evidence="10">Mediates both low-affinity uptake and efflux of sugar across the plasma membrane.</text>
</comment>
<accession>R0I8G4</accession>
<evidence type="ECO:0000256" key="3">
    <source>
        <dbReference type="ARBA" id="ARBA00022448"/>
    </source>
</evidence>
<reference evidence="13" key="1">
    <citation type="journal article" date="2013" name="Nat. Genet.">
        <title>The Capsella rubella genome and the genomic consequences of rapid mating system evolution.</title>
        <authorList>
            <person name="Slotte T."/>
            <person name="Hazzouri K.M."/>
            <person name="Agren J.A."/>
            <person name="Koenig D."/>
            <person name="Maumus F."/>
            <person name="Guo Y.L."/>
            <person name="Steige K."/>
            <person name="Platts A.E."/>
            <person name="Escobar J.S."/>
            <person name="Newman L.K."/>
            <person name="Wang W."/>
            <person name="Mandakova T."/>
            <person name="Vello E."/>
            <person name="Smith L.M."/>
            <person name="Henz S.R."/>
            <person name="Steffen J."/>
            <person name="Takuno S."/>
            <person name="Brandvain Y."/>
            <person name="Coop G."/>
            <person name="Andolfatto P."/>
            <person name="Hu T.T."/>
            <person name="Blanchette M."/>
            <person name="Clark R.M."/>
            <person name="Quesneville H."/>
            <person name="Nordborg M."/>
            <person name="Gaut B.S."/>
            <person name="Lysak M.A."/>
            <person name="Jenkins J."/>
            <person name="Grimwood J."/>
            <person name="Chapman J."/>
            <person name="Prochnik S."/>
            <person name="Shu S."/>
            <person name="Rokhsar D."/>
            <person name="Schmutz J."/>
            <person name="Weigel D."/>
            <person name="Wright S.I."/>
        </authorList>
    </citation>
    <scope>NUCLEOTIDE SEQUENCE [LARGE SCALE GENOMIC DNA]</scope>
    <source>
        <strain evidence="13">cv. Monte Gargano</strain>
    </source>
</reference>
<feature type="transmembrane region" description="Helical" evidence="11">
    <location>
        <begin position="65"/>
        <end position="85"/>
    </location>
</feature>
<keyword evidence="6 11" id="KW-0812">Transmembrane</keyword>
<dbReference type="STRING" id="81985.R0I8G4"/>